<keyword evidence="6" id="KW-1133">Transmembrane helix</keyword>
<dbReference type="InterPro" id="IPR006946">
    <property type="entry name" value="DGR2-like_dom"/>
</dbReference>
<evidence type="ECO:0000256" key="4">
    <source>
        <dbReference type="ARBA" id="ARBA00022729"/>
    </source>
</evidence>
<feature type="transmembrane region" description="Helical" evidence="6">
    <location>
        <begin position="368"/>
        <end position="386"/>
    </location>
</feature>
<dbReference type="EMBL" id="JAHUZN010000007">
    <property type="protein sequence ID" value="KAG8489723.1"/>
    <property type="molecule type" value="Genomic_DNA"/>
</dbReference>
<feature type="transmembrane region" description="Helical" evidence="6">
    <location>
        <begin position="437"/>
        <end position="458"/>
    </location>
</feature>
<evidence type="ECO:0000256" key="2">
    <source>
        <dbReference type="ARBA" id="ARBA00004613"/>
    </source>
</evidence>
<protein>
    <recommendedName>
        <fullName evidence="7">DUF642 domain-containing protein</fullName>
    </recommendedName>
</protein>
<sequence>MDLVMRIGGYGAIFVASLMTSSSSISIQNMQHPLLFSIFFLLFFLGFASADYLQNSDFESPPKNLTGNSNVPFVLLNENNTIPGWTFQGTVQYVTAGRTMALPDNGHAIELGQDAKINQTFQANGDYMEYILTFTLAPDGQNCSANANIIVSGPDNQGIFSFKQHYGKQAWQSHGQYLGLAGQDETVNLVFENNLLLNGGFEFGPDFLSNSTEGILLDSASSPVQSPLNQWAVVGTIKYIDSKHFFVPHGNAAVEIVSGVSAGIHTEVTLAKGSAYNLEFTLGDANNACEGDFIVEVQAGSVAHNFTIRSDGTGSAEKSSIKFEVDSNATTPISFSSFTTSQTKDGIFCGPVVDDVVLLSLSSNSLRIVINPNILISLLLLIVILWQQLQNVQYLIENENQSPWDPLTLNLLSWRTPSMKEGLMTSSSSISIQKMQYPLLFSIFFLFFFLGFASADYLQNSDFESPPKNLTGNSNVPFVLLNENNTIPGWTFQGTVQYVTAGRTMALPDNGHAIQLGQDAKINQTFQANGDYMEYILTFTLAPDGQNCSANANIIVSGPDNQGIFSFKQHYGKQAWQSHGQYLGLAGQDETVNLVFESQAVESDDNSTCWPVIDSLLVKAVEKKTGSKQRWNLEYLCIFLLDTDNLLLNGGFEFGPEFLSNSTEGILLDSALSPVQSPLRQWAVVGTIKYISSKHFFVPHGNAAVEIVSGISAGIHTEVTLAEGSAYNLEFTLGDANNACEGDFIVEVRAGSVAQNFTIRSNGTGPAEKSLIKFEAGSRATPISFSSFTTSQTKDGIFCGPVVDNVVLLSSNGLIIIINPNILISLLLLIKPFGELAPICSGSKETQSLNGVTVVSAENYKSMPYLLSWEQWKIQGTP</sequence>
<dbReference type="AlphaFoldDB" id="A0A8J5YHM8"/>
<gene>
    <name evidence="8" type="ORF">CXB51_017724</name>
</gene>
<dbReference type="Gene3D" id="2.60.120.260">
    <property type="entry name" value="Galactose-binding domain-like"/>
    <property type="match status" value="1"/>
</dbReference>
<evidence type="ECO:0000313" key="9">
    <source>
        <dbReference type="Proteomes" id="UP000701853"/>
    </source>
</evidence>
<feature type="domain" description="DUF642" evidence="7">
    <location>
        <begin position="646"/>
        <end position="807"/>
    </location>
</feature>
<keyword evidence="6" id="KW-0472">Membrane</keyword>
<dbReference type="Proteomes" id="UP000701853">
    <property type="component" value="Chromosome 7"/>
</dbReference>
<accession>A0A8J5YHM8</accession>
<dbReference type="Pfam" id="PF04862">
    <property type="entry name" value="DUF642"/>
    <property type="match status" value="3"/>
</dbReference>
<comment type="subcellular location">
    <subcellularLocation>
        <location evidence="1">Cell envelope</location>
    </subcellularLocation>
    <subcellularLocation>
        <location evidence="2">Secreted</location>
    </subcellularLocation>
</comment>
<comment type="caution">
    <text evidence="8">The sequence shown here is derived from an EMBL/GenBank/DDBJ whole genome shotgun (WGS) entry which is preliminary data.</text>
</comment>
<keyword evidence="6" id="KW-0812">Transmembrane</keyword>
<name>A0A8J5YHM8_9ROSI</name>
<dbReference type="InterPro" id="IPR052437">
    <property type="entry name" value="Pectin_Meth_Modulator"/>
</dbReference>
<proteinExistence type="predicted"/>
<dbReference type="GO" id="GO:0005576">
    <property type="term" value="C:extracellular region"/>
    <property type="evidence" value="ECO:0007669"/>
    <property type="project" value="UniProtKB-SubCell"/>
</dbReference>
<evidence type="ECO:0000259" key="7">
    <source>
        <dbReference type="Pfam" id="PF04862"/>
    </source>
</evidence>
<dbReference type="PANTHER" id="PTHR31265">
    <property type="entry name" value="OS02G0527500 PROTEIN-RELATED"/>
    <property type="match status" value="1"/>
</dbReference>
<evidence type="ECO:0000256" key="5">
    <source>
        <dbReference type="ARBA" id="ARBA00023180"/>
    </source>
</evidence>
<evidence type="ECO:0000256" key="3">
    <source>
        <dbReference type="ARBA" id="ARBA00022525"/>
    </source>
</evidence>
<feature type="domain" description="DUF642" evidence="7">
    <location>
        <begin position="457"/>
        <end position="619"/>
    </location>
</feature>
<reference evidence="8 9" key="1">
    <citation type="journal article" date="2021" name="bioRxiv">
        <title>The Gossypium anomalum genome as a resource for cotton improvement and evolutionary analysis of hybrid incompatibility.</title>
        <authorList>
            <person name="Grover C.E."/>
            <person name="Yuan D."/>
            <person name="Arick M.A."/>
            <person name="Miller E.R."/>
            <person name="Hu G."/>
            <person name="Peterson D.G."/>
            <person name="Wendel J.F."/>
            <person name="Udall J.A."/>
        </authorList>
    </citation>
    <scope>NUCLEOTIDE SEQUENCE [LARGE SCALE GENOMIC DNA]</scope>
    <source>
        <strain evidence="8">JFW-Udall</strain>
        <tissue evidence="8">Leaf</tissue>
    </source>
</reference>
<dbReference type="PANTHER" id="PTHR31265:SF28">
    <property type="entry name" value="EMB|CAB87702.1"/>
    <property type="match status" value="1"/>
</dbReference>
<keyword evidence="4" id="KW-0732">Signal</keyword>
<keyword evidence="9" id="KW-1185">Reference proteome</keyword>
<dbReference type="OrthoDB" id="1895088at2759"/>
<feature type="domain" description="DUF642" evidence="7">
    <location>
        <begin position="52"/>
        <end position="194"/>
    </location>
</feature>
<evidence type="ECO:0000256" key="1">
    <source>
        <dbReference type="ARBA" id="ARBA00004196"/>
    </source>
</evidence>
<keyword evidence="5" id="KW-0325">Glycoprotein</keyword>
<keyword evidence="3" id="KW-0964">Secreted</keyword>
<organism evidence="8 9">
    <name type="scientific">Gossypium anomalum</name>
    <dbReference type="NCBI Taxonomy" id="47600"/>
    <lineage>
        <taxon>Eukaryota</taxon>
        <taxon>Viridiplantae</taxon>
        <taxon>Streptophyta</taxon>
        <taxon>Embryophyta</taxon>
        <taxon>Tracheophyta</taxon>
        <taxon>Spermatophyta</taxon>
        <taxon>Magnoliopsida</taxon>
        <taxon>eudicotyledons</taxon>
        <taxon>Gunneridae</taxon>
        <taxon>Pentapetalae</taxon>
        <taxon>rosids</taxon>
        <taxon>malvids</taxon>
        <taxon>Malvales</taxon>
        <taxon>Malvaceae</taxon>
        <taxon>Malvoideae</taxon>
        <taxon>Gossypium</taxon>
    </lineage>
</organism>
<evidence type="ECO:0000313" key="8">
    <source>
        <dbReference type="EMBL" id="KAG8489723.1"/>
    </source>
</evidence>
<evidence type="ECO:0000256" key="6">
    <source>
        <dbReference type="SAM" id="Phobius"/>
    </source>
</evidence>